<dbReference type="OrthoDB" id="18412at2759"/>
<evidence type="ECO:0008006" key="4">
    <source>
        <dbReference type="Google" id="ProtNLM"/>
    </source>
</evidence>
<proteinExistence type="predicted"/>
<dbReference type="AlphaFoldDB" id="A0A1C7NGS9"/>
<comment type="caution">
    <text evidence="2">The sequence shown here is derived from an EMBL/GenBank/DDBJ whole genome shotgun (WGS) entry which is preliminary data.</text>
</comment>
<protein>
    <recommendedName>
        <fullName evidence="4">HIT-type domain-containing protein</fullName>
    </recommendedName>
</protein>
<accession>A0A1C7NGS9</accession>
<evidence type="ECO:0000256" key="1">
    <source>
        <dbReference type="SAM" id="MobiDB-lite"/>
    </source>
</evidence>
<gene>
    <name evidence="2" type="ORF">A0J61_03628</name>
</gene>
<evidence type="ECO:0000313" key="3">
    <source>
        <dbReference type="Proteomes" id="UP000093000"/>
    </source>
</evidence>
<feature type="region of interest" description="Disordered" evidence="1">
    <location>
        <begin position="26"/>
        <end position="49"/>
    </location>
</feature>
<dbReference type="EMBL" id="LUGH01000160">
    <property type="protein sequence ID" value="OBZ88322.1"/>
    <property type="molecule type" value="Genomic_DNA"/>
</dbReference>
<evidence type="ECO:0000313" key="2">
    <source>
        <dbReference type="EMBL" id="OBZ88322.1"/>
    </source>
</evidence>
<dbReference type="InParanoid" id="A0A1C7NGS9"/>
<name>A0A1C7NGS9_9FUNG</name>
<dbReference type="Proteomes" id="UP000093000">
    <property type="component" value="Unassembled WGS sequence"/>
</dbReference>
<keyword evidence="3" id="KW-1185">Reference proteome</keyword>
<dbReference type="STRING" id="101091.A0A1C7NGS9"/>
<feature type="compositionally biased region" description="Basic and acidic residues" evidence="1">
    <location>
        <begin position="26"/>
        <end position="35"/>
    </location>
</feature>
<reference evidence="2 3" key="1">
    <citation type="submission" date="2016-03" db="EMBL/GenBank/DDBJ databases">
        <title>Choanephora cucurbitarum.</title>
        <authorList>
            <person name="Min B."/>
            <person name="Park H."/>
            <person name="Park J.-H."/>
            <person name="Shin H.-D."/>
            <person name="Choi I.-G."/>
        </authorList>
    </citation>
    <scope>NUCLEOTIDE SEQUENCE [LARGE SCALE GENOMIC DNA]</scope>
    <source>
        <strain evidence="2 3">KUS-F28377</strain>
    </source>
</reference>
<organism evidence="2 3">
    <name type="scientific">Choanephora cucurbitarum</name>
    <dbReference type="NCBI Taxonomy" id="101091"/>
    <lineage>
        <taxon>Eukaryota</taxon>
        <taxon>Fungi</taxon>
        <taxon>Fungi incertae sedis</taxon>
        <taxon>Mucoromycota</taxon>
        <taxon>Mucoromycotina</taxon>
        <taxon>Mucoromycetes</taxon>
        <taxon>Mucorales</taxon>
        <taxon>Mucorineae</taxon>
        <taxon>Choanephoraceae</taxon>
        <taxon>Choanephoroideae</taxon>
        <taxon>Choanephora</taxon>
    </lineage>
</organism>
<sequence length="125" mass="14523">MPKVCSLVCFKQHKEIPCEQIITEDKSVHTSRKEITPIGPPDEEDPSRLTPEDLAKLSYSKEVLEYLQDSQLREVITKIDASETPEKDLDRVRAEYPKFDEFTKLLVDITFKQKLESIQQKKNNT</sequence>